<dbReference type="PANTHER" id="PTHR11360:SF284">
    <property type="entry name" value="EG:103B4.3 PROTEIN-RELATED"/>
    <property type="match status" value="1"/>
</dbReference>
<feature type="transmembrane region" description="Helical" evidence="4">
    <location>
        <begin position="279"/>
        <end position="299"/>
    </location>
</feature>
<evidence type="ECO:0000256" key="2">
    <source>
        <dbReference type="ARBA" id="ARBA00022989"/>
    </source>
</evidence>
<dbReference type="Gene3D" id="1.20.1250.20">
    <property type="entry name" value="MFS general substrate transporter like domains"/>
    <property type="match status" value="2"/>
</dbReference>
<keyword evidence="2 4" id="KW-1133">Transmembrane helix</keyword>
<proteinExistence type="predicted"/>
<dbReference type="Pfam" id="PF07690">
    <property type="entry name" value="MFS_1"/>
    <property type="match status" value="1"/>
</dbReference>
<dbReference type="SUPFAM" id="SSF103473">
    <property type="entry name" value="MFS general substrate transporter"/>
    <property type="match status" value="1"/>
</dbReference>
<feature type="transmembrane region" description="Helical" evidence="4">
    <location>
        <begin position="221"/>
        <end position="241"/>
    </location>
</feature>
<feature type="transmembrane region" description="Helical" evidence="4">
    <location>
        <begin position="12"/>
        <end position="32"/>
    </location>
</feature>
<evidence type="ECO:0000256" key="1">
    <source>
        <dbReference type="ARBA" id="ARBA00022692"/>
    </source>
</evidence>
<feature type="domain" description="Major facilitator superfamily (MFS) profile" evidence="5">
    <location>
        <begin position="10"/>
        <end position="394"/>
    </location>
</feature>
<evidence type="ECO:0000256" key="4">
    <source>
        <dbReference type="SAM" id="Phobius"/>
    </source>
</evidence>
<sequence>MKSAPAARSLWWMVLTGGFVTLVTLAFARLAYGVLLPEMQRGLGLSYGQAGNLGTVTALGYFATVMLAGLAARRWGARNTVLLGVATVSAGFVGLALASAYPLLLVLMALLGIGTAFTYTPLISALAAWFPQQRGLVIGLATSGIGLGLVSVGFLVPALTAWQGSDGWRWAWGLFAVTGAAVCGLVAAFLRDPPRPPVRSTAGSAGAWAVYRNPRVITVGLVYAAVGLTSIVQTLFMVSFMRHAGVPGGQAGQLVAVNGLLSVFSGVVWGWLSDRLGRGASLMLALGLVLLATLAPVLWPTLAVFTLHYVVLGCTVTGLFTLIQAAGTEQVAAEDMPLALSYVTLFFAAGQFLGPALAGGLIDRTGRFQVVFALSSGVLAAGLALAARIRAFSRSGRGAAADSG</sequence>
<feature type="transmembrane region" description="Helical" evidence="4">
    <location>
        <begin position="79"/>
        <end position="98"/>
    </location>
</feature>
<dbReference type="EMBL" id="JACHFV010000009">
    <property type="protein sequence ID" value="MBB5296017.1"/>
    <property type="molecule type" value="Genomic_DNA"/>
</dbReference>
<evidence type="ECO:0000256" key="3">
    <source>
        <dbReference type="ARBA" id="ARBA00023136"/>
    </source>
</evidence>
<dbReference type="GO" id="GO:0022857">
    <property type="term" value="F:transmembrane transporter activity"/>
    <property type="evidence" value="ECO:0007669"/>
    <property type="project" value="InterPro"/>
</dbReference>
<keyword evidence="3 4" id="KW-0472">Membrane</keyword>
<keyword evidence="1 4" id="KW-0812">Transmembrane</keyword>
<dbReference type="InterPro" id="IPR036259">
    <property type="entry name" value="MFS_trans_sf"/>
</dbReference>
<feature type="transmembrane region" description="Helical" evidence="4">
    <location>
        <begin position="253"/>
        <end position="272"/>
    </location>
</feature>
<accession>A0AAJ5F7V9</accession>
<comment type="caution">
    <text evidence="7">The sequence shown here is derived from an EMBL/GenBank/DDBJ whole genome shotgun (WGS) entry which is preliminary data.</text>
</comment>
<dbReference type="PROSITE" id="PS50850">
    <property type="entry name" value="MFS"/>
    <property type="match status" value="1"/>
</dbReference>
<dbReference type="Proteomes" id="UP000536909">
    <property type="component" value="Unassembled WGS sequence"/>
</dbReference>
<reference evidence="6 9" key="2">
    <citation type="submission" date="2020-08" db="EMBL/GenBank/DDBJ databases">
        <title>Genomic Encyclopedia of Type Strains, Phase IV (KMG-IV): sequencing the most valuable type-strain genomes for metagenomic binning, comparative biology and taxonomic classification.</title>
        <authorList>
            <person name="Goeker M."/>
        </authorList>
    </citation>
    <scope>NUCLEOTIDE SEQUENCE [LARGE SCALE GENOMIC DNA]</scope>
    <source>
        <strain evidence="6 9">DSM 105434</strain>
    </source>
</reference>
<feature type="transmembrane region" description="Helical" evidence="4">
    <location>
        <begin position="136"/>
        <end position="158"/>
    </location>
</feature>
<keyword evidence="9" id="KW-1185">Reference proteome</keyword>
<feature type="transmembrane region" description="Helical" evidence="4">
    <location>
        <begin position="170"/>
        <end position="190"/>
    </location>
</feature>
<dbReference type="AlphaFoldDB" id="A0AAJ5F7V9"/>
<feature type="transmembrane region" description="Helical" evidence="4">
    <location>
        <begin position="339"/>
        <end position="362"/>
    </location>
</feature>
<feature type="transmembrane region" description="Helical" evidence="4">
    <location>
        <begin position="368"/>
        <end position="387"/>
    </location>
</feature>
<gene>
    <name evidence="7" type="ORF">FCS05_12620</name>
    <name evidence="6" type="ORF">HNQ10_002856</name>
</gene>
<dbReference type="InterPro" id="IPR011701">
    <property type="entry name" value="MFS"/>
</dbReference>
<feature type="transmembrane region" description="Helical" evidence="4">
    <location>
        <begin position="305"/>
        <end position="327"/>
    </location>
</feature>
<reference evidence="7 8" key="1">
    <citation type="submission" date="2019-04" db="EMBL/GenBank/DDBJ databases">
        <title>Deinococcus metalilatus MA1002 mutant No.5.</title>
        <authorList>
            <person name="Park W."/>
            <person name="Park C."/>
        </authorList>
    </citation>
    <scope>NUCLEOTIDE SEQUENCE [LARGE SCALE GENOMIC DNA]</scope>
    <source>
        <strain evidence="7 8">MA1002-m5</strain>
    </source>
</reference>
<dbReference type="PANTHER" id="PTHR11360">
    <property type="entry name" value="MONOCARBOXYLATE TRANSPORTER"/>
    <property type="match status" value="1"/>
</dbReference>
<evidence type="ECO:0000313" key="9">
    <source>
        <dbReference type="Proteomes" id="UP000536909"/>
    </source>
</evidence>
<dbReference type="EMBL" id="VBRC01000008">
    <property type="protein sequence ID" value="TLK25872.1"/>
    <property type="molecule type" value="Genomic_DNA"/>
</dbReference>
<feature type="transmembrane region" description="Helical" evidence="4">
    <location>
        <begin position="52"/>
        <end position="72"/>
    </location>
</feature>
<evidence type="ECO:0000313" key="7">
    <source>
        <dbReference type="EMBL" id="TLK25872.1"/>
    </source>
</evidence>
<dbReference type="InterPro" id="IPR050327">
    <property type="entry name" value="Proton-linked_MCT"/>
</dbReference>
<name>A0AAJ5F7V9_9DEIO</name>
<evidence type="ECO:0000313" key="6">
    <source>
        <dbReference type="EMBL" id="MBB5296017.1"/>
    </source>
</evidence>
<dbReference type="RefSeq" id="WP_129118397.1">
    <property type="nucleotide sequence ID" value="NZ_BSUI01000008.1"/>
</dbReference>
<feature type="transmembrane region" description="Helical" evidence="4">
    <location>
        <begin position="104"/>
        <end position="129"/>
    </location>
</feature>
<dbReference type="Proteomes" id="UP000308000">
    <property type="component" value="Unassembled WGS sequence"/>
</dbReference>
<protein>
    <submittedName>
        <fullName evidence="6">MFS family permease</fullName>
    </submittedName>
    <submittedName>
        <fullName evidence="7">YbfB/YjiJ family MFS transporter</fullName>
    </submittedName>
</protein>
<dbReference type="InterPro" id="IPR020846">
    <property type="entry name" value="MFS_dom"/>
</dbReference>
<organism evidence="7 8">
    <name type="scientific">Deinococcus metallilatus</name>
    <dbReference type="NCBI Taxonomy" id="1211322"/>
    <lineage>
        <taxon>Bacteria</taxon>
        <taxon>Thermotogati</taxon>
        <taxon>Deinococcota</taxon>
        <taxon>Deinococci</taxon>
        <taxon>Deinococcales</taxon>
        <taxon>Deinococcaceae</taxon>
        <taxon>Deinococcus</taxon>
    </lineage>
</organism>
<evidence type="ECO:0000313" key="8">
    <source>
        <dbReference type="Proteomes" id="UP000308000"/>
    </source>
</evidence>
<evidence type="ECO:0000259" key="5">
    <source>
        <dbReference type="PROSITE" id="PS50850"/>
    </source>
</evidence>